<keyword evidence="6" id="KW-0131">Cell cycle</keyword>
<evidence type="ECO:0000256" key="4">
    <source>
        <dbReference type="ARBA" id="ARBA00022989"/>
    </source>
</evidence>
<dbReference type="Pfam" id="PF04977">
    <property type="entry name" value="DivIC"/>
    <property type="match status" value="1"/>
</dbReference>
<protein>
    <recommendedName>
        <fullName evidence="8">Cell division protein FtsB</fullName>
    </recommendedName>
</protein>
<proteinExistence type="inferred from homology"/>
<keyword evidence="2" id="KW-0132">Cell division</keyword>
<gene>
    <name evidence="7" type="ORF">METZ01_LOCUS39740</name>
</gene>
<dbReference type="EMBL" id="UINC01001704">
    <property type="protein sequence ID" value="SUZ86886.1"/>
    <property type="molecule type" value="Genomic_DNA"/>
</dbReference>
<keyword evidence="5" id="KW-0472">Membrane</keyword>
<keyword evidence="3" id="KW-0812">Transmembrane</keyword>
<dbReference type="AlphaFoldDB" id="A0A381R550"/>
<sequence length="89" mass="10514">MRLVTIILIILFLLLQVDIWIKKDGYKRKVELTEMIELQTDANKEMTIRNNQLQQETIDLRNGTEAIEEKARTEMGMIKEGEEFYLIAK</sequence>
<evidence type="ECO:0000256" key="5">
    <source>
        <dbReference type="ARBA" id="ARBA00023136"/>
    </source>
</evidence>
<dbReference type="GO" id="GO:0043093">
    <property type="term" value="P:FtsZ-dependent cytokinesis"/>
    <property type="evidence" value="ECO:0007669"/>
    <property type="project" value="TreeGrafter"/>
</dbReference>
<dbReference type="PANTHER" id="PTHR37485">
    <property type="entry name" value="CELL DIVISION PROTEIN FTSB"/>
    <property type="match status" value="1"/>
</dbReference>
<evidence type="ECO:0000256" key="2">
    <source>
        <dbReference type="ARBA" id="ARBA00022618"/>
    </source>
</evidence>
<evidence type="ECO:0008006" key="8">
    <source>
        <dbReference type="Google" id="ProtNLM"/>
    </source>
</evidence>
<accession>A0A381R550</accession>
<reference evidence="7" key="1">
    <citation type="submission" date="2018-05" db="EMBL/GenBank/DDBJ databases">
        <authorList>
            <person name="Lanie J.A."/>
            <person name="Ng W.-L."/>
            <person name="Kazmierczak K.M."/>
            <person name="Andrzejewski T.M."/>
            <person name="Davidsen T.M."/>
            <person name="Wayne K.J."/>
            <person name="Tettelin H."/>
            <person name="Glass J.I."/>
            <person name="Rusch D."/>
            <person name="Podicherti R."/>
            <person name="Tsui H.-C.T."/>
            <person name="Winkler M.E."/>
        </authorList>
    </citation>
    <scope>NUCLEOTIDE SEQUENCE</scope>
</reference>
<evidence type="ECO:0000256" key="1">
    <source>
        <dbReference type="ARBA" id="ARBA00022475"/>
    </source>
</evidence>
<keyword evidence="1" id="KW-1003">Cell membrane</keyword>
<organism evidence="7">
    <name type="scientific">marine metagenome</name>
    <dbReference type="NCBI Taxonomy" id="408172"/>
    <lineage>
        <taxon>unclassified sequences</taxon>
        <taxon>metagenomes</taxon>
        <taxon>ecological metagenomes</taxon>
    </lineage>
</organism>
<dbReference type="GO" id="GO:0030428">
    <property type="term" value="C:cell septum"/>
    <property type="evidence" value="ECO:0007669"/>
    <property type="project" value="TreeGrafter"/>
</dbReference>
<evidence type="ECO:0000313" key="7">
    <source>
        <dbReference type="EMBL" id="SUZ86886.1"/>
    </source>
</evidence>
<dbReference type="InterPro" id="IPR023081">
    <property type="entry name" value="Cell_div_FtsB"/>
</dbReference>
<keyword evidence="4" id="KW-1133">Transmembrane helix</keyword>
<dbReference type="HAMAP" id="MF_00599">
    <property type="entry name" value="FtsB"/>
    <property type="match status" value="1"/>
</dbReference>
<dbReference type="InterPro" id="IPR007060">
    <property type="entry name" value="FtsL/DivIC"/>
</dbReference>
<name>A0A381R550_9ZZZZ</name>
<evidence type="ECO:0000256" key="6">
    <source>
        <dbReference type="ARBA" id="ARBA00023306"/>
    </source>
</evidence>
<evidence type="ECO:0000256" key="3">
    <source>
        <dbReference type="ARBA" id="ARBA00022692"/>
    </source>
</evidence>
<dbReference type="PANTHER" id="PTHR37485:SF1">
    <property type="entry name" value="CELL DIVISION PROTEIN FTSB"/>
    <property type="match status" value="1"/>
</dbReference>